<keyword evidence="2" id="KW-0313">Glucose metabolism</keyword>
<dbReference type="GO" id="GO:0017057">
    <property type="term" value="F:6-phosphogluconolactonase activity"/>
    <property type="evidence" value="ECO:0007669"/>
    <property type="project" value="TreeGrafter"/>
</dbReference>
<accession>A0A2V3PVT5</accession>
<dbReference type="PANTHER" id="PTHR30344">
    <property type="entry name" value="6-PHOSPHOGLUCONOLACTONASE-RELATED"/>
    <property type="match status" value="1"/>
</dbReference>
<dbReference type="Pfam" id="PF10282">
    <property type="entry name" value="Lactonase"/>
    <property type="match status" value="1"/>
</dbReference>
<dbReference type="Gene3D" id="2.130.10.10">
    <property type="entry name" value="YVTN repeat-like/Quinoprotein amine dehydrogenase"/>
    <property type="match status" value="1"/>
</dbReference>
<dbReference type="PANTHER" id="PTHR30344:SF1">
    <property type="entry name" value="6-PHOSPHOGLUCONOLACTONASE"/>
    <property type="match status" value="1"/>
</dbReference>
<protein>
    <submittedName>
        <fullName evidence="4">6-phosphogluconolactonase (Cycloisomerase 2 family)</fullName>
    </submittedName>
</protein>
<proteinExistence type="inferred from homology"/>
<comment type="caution">
    <text evidence="4">The sequence shown here is derived from an EMBL/GenBank/DDBJ whole genome shotgun (WGS) entry which is preliminary data.</text>
</comment>
<dbReference type="InterPro" id="IPR050282">
    <property type="entry name" value="Cycloisomerase_2"/>
</dbReference>
<name>A0A2V3PVT5_9BACT</name>
<dbReference type="RefSeq" id="WP_110310641.1">
    <property type="nucleotide sequence ID" value="NZ_QICL01000011.1"/>
</dbReference>
<dbReference type="AlphaFoldDB" id="A0A2V3PVT5"/>
<sequence length="389" mass="42112">MLKKVVAIFSSVFLIIGCGNKNANNNADNQSMDQIEKSDSEMYMLVGTYTSGESKGIYVYKLDTITGTSKYISEIKVDNPSYLVLDQSEKFVYSVTEDEGIGTSAANAFSFDKQDGKLTFINKQLTGGGAPCYINIDADGKHVVTANYLGGSLTYFSVNEAGGLETASQVISFSGKGTDVDRQKQSHIHCVQFTPDGKFLFANDLGTDKIHKFNVNESGDNFLSVGSPAAFSIKGGSGPRHLKFHPNNKFAYVITELSGDVIAFDYNDGNLKEIQTIKADTVNAKGSGDIGITPNGKFLYASNRLKNDGLAIFSINEADGKLTKVGYRTTGVHPRNFAITPNGKLLLVACRDSDVIQVFKIDENTGLLEDTGHDINLDMPVCIKFASIK</sequence>
<dbReference type="OrthoDB" id="9790815at2"/>
<dbReference type="InterPro" id="IPR011048">
    <property type="entry name" value="Haem_d1_sf"/>
</dbReference>
<evidence type="ECO:0000256" key="1">
    <source>
        <dbReference type="ARBA" id="ARBA00005564"/>
    </source>
</evidence>
<dbReference type="SUPFAM" id="SSF51004">
    <property type="entry name" value="C-terminal (heme d1) domain of cytochrome cd1-nitrite reductase"/>
    <property type="match status" value="1"/>
</dbReference>
<evidence type="ECO:0000313" key="5">
    <source>
        <dbReference type="Proteomes" id="UP000247973"/>
    </source>
</evidence>
<evidence type="ECO:0000256" key="2">
    <source>
        <dbReference type="ARBA" id="ARBA00022526"/>
    </source>
</evidence>
<keyword evidence="3" id="KW-0732">Signal</keyword>
<dbReference type="GO" id="GO:0005829">
    <property type="term" value="C:cytosol"/>
    <property type="evidence" value="ECO:0007669"/>
    <property type="project" value="TreeGrafter"/>
</dbReference>
<dbReference type="Proteomes" id="UP000247973">
    <property type="component" value="Unassembled WGS sequence"/>
</dbReference>
<keyword evidence="2" id="KW-0119">Carbohydrate metabolism</keyword>
<dbReference type="GO" id="GO:0016853">
    <property type="term" value="F:isomerase activity"/>
    <property type="evidence" value="ECO:0007669"/>
    <property type="project" value="UniProtKB-KW"/>
</dbReference>
<comment type="similarity">
    <text evidence="1">Belongs to the cycloisomerase 2 family.</text>
</comment>
<dbReference type="GO" id="GO:0006006">
    <property type="term" value="P:glucose metabolic process"/>
    <property type="evidence" value="ECO:0007669"/>
    <property type="project" value="UniProtKB-KW"/>
</dbReference>
<keyword evidence="4" id="KW-0413">Isomerase</keyword>
<feature type="signal peptide" evidence="3">
    <location>
        <begin position="1"/>
        <end position="23"/>
    </location>
</feature>
<evidence type="ECO:0000313" key="4">
    <source>
        <dbReference type="EMBL" id="PXV64080.1"/>
    </source>
</evidence>
<gene>
    <name evidence="4" type="ORF">CLV62_11137</name>
</gene>
<keyword evidence="5" id="KW-1185">Reference proteome</keyword>
<organism evidence="4 5">
    <name type="scientific">Dysgonomonas alginatilytica</name>
    <dbReference type="NCBI Taxonomy" id="1605892"/>
    <lineage>
        <taxon>Bacteria</taxon>
        <taxon>Pseudomonadati</taxon>
        <taxon>Bacteroidota</taxon>
        <taxon>Bacteroidia</taxon>
        <taxon>Bacteroidales</taxon>
        <taxon>Dysgonomonadaceae</taxon>
        <taxon>Dysgonomonas</taxon>
    </lineage>
</organism>
<dbReference type="InterPro" id="IPR019405">
    <property type="entry name" value="Lactonase_7-beta_prop"/>
</dbReference>
<dbReference type="PROSITE" id="PS51257">
    <property type="entry name" value="PROKAR_LIPOPROTEIN"/>
    <property type="match status" value="1"/>
</dbReference>
<feature type="chain" id="PRO_5016059809" evidence="3">
    <location>
        <begin position="24"/>
        <end position="389"/>
    </location>
</feature>
<dbReference type="InterPro" id="IPR015943">
    <property type="entry name" value="WD40/YVTN_repeat-like_dom_sf"/>
</dbReference>
<dbReference type="FunFam" id="2.130.10.10:FF:000306">
    <property type="entry name" value="3-carboxymuconate cyclase"/>
    <property type="match status" value="1"/>
</dbReference>
<dbReference type="EMBL" id="QICL01000011">
    <property type="protein sequence ID" value="PXV64080.1"/>
    <property type="molecule type" value="Genomic_DNA"/>
</dbReference>
<reference evidence="4 5" key="1">
    <citation type="submission" date="2018-03" db="EMBL/GenBank/DDBJ databases">
        <title>Genomic Encyclopedia of Archaeal and Bacterial Type Strains, Phase II (KMG-II): from individual species to whole genera.</title>
        <authorList>
            <person name="Goeker M."/>
        </authorList>
    </citation>
    <scope>NUCLEOTIDE SEQUENCE [LARGE SCALE GENOMIC DNA]</scope>
    <source>
        <strain evidence="4 5">DSM 100214</strain>
    </source>
</reference>
<evidence type="ECO:0000256" key="3">
    <source>
        <dbReference type="SAM" id="SignalP"/>
    </source>
</evidence>